<evidence type="ECO:0000256" key="1">
    <source>
        <dbReference type="SAM" id="MobiDB-lite"/>
    </source>
</evidence>
<organism evidence="2 3">
    <name type="scientific">Brachybacterium avium</name>
    <dbReference type="NCBI Taxonomy" id="2017485"/>
    <lineage>
        <taxon>Bacteria</taxon>
        <taxon>Bacillati</taxon>
        <taxon>Actinomycetota</taxon>
        <taxon>Actinomycetes</taxon>
        <taxon>Micrococcales</taxon>
        <taxon>Dermabacteraceae</taxon>
        <taxon>Brachybacterium</taxon>
    </lineage>
</organism>
<name>A0A220UAV8_9MICO</name>
<protein>
    <submittedName>
        <fullName evidence="2">Uncharacterized protein</fullName>
    </submittedName>
</protein>
<dbReference type="KEGG" id="brv:CFK39_04660"/>
<dbReference type="Proteomes" id="UP000198398">
    <property type="component" value="Chromosome"/>
</dbReference>
<dbReference type="EMBL" id="CP022316">
    <property type="protein sequence ID" value="ASK65237.1"/>
    <property type="molecule type" value="Genomic_DNA"/>
</dbReference>
<gene>
    <name evidence="2" type="ORF">CFK39_04660</name>
</gene>
<evidence type="ECO:0000313" key="2">
    <source>
        <dbReference type="EMBL" id="ASK65237.1"/>
    </source>
</evidence>
<reference evidence="3" key="1">
    <citation type="submission" date="2017-07" db="EMBL/GenBank/DDBJ databases">
        <title>Brachybacterium sp. VR2415.</title>
        <authorList>
            <person name="Tak E.J."/>
            <person name="Bae J.-W."/>
        </authorList>
    </citation>
    <scope>NUCLEOTIDE SEQUENCE [LARGE SCALE GENOMIC DNA]</scope>
    <source>
        <strain evidence="3">VR2415</strain>
    </source>
</reference>
<dbReference type="AlphaFoldDB" id="A0A220UAV8"/>
<feature type="region of interest" description="Disordered" evidence="1">
    <location>
        <begin position="27"/>
        <end position="62"/>
    </location>
</feature>
<sequence length="62" mass="6638">MTQQRDRHQRGQQRHQHVRGVVIGTSCAPGFGSSGHAPIISRTAARGKSPMGEAATREPHPG</sequence>
<proteinExistence type="predicted"/>
<keyword evidence="3" id="KW-1185">Reference proteome</keyword>
<accession>A0A220UAV8</accession>
<evidence type="ECO:0000313" key="3">
    <source>
        <dbReference type="Proteomes" id="UP000198398"/>
    </source>
</evidence>